<accession>A0ABQ1ZGF4</accession>
<keyword evidence="1 3" id="KW-0732">Signal</keyword>
<feature type="signal peptide" evidence="3">
    <location>
        <begin position="1"/>
        <end position="20"/>
    </location>
</feature>
<dbReference type="InterPro" id="IPR012640">
    <property type="entry name" value="Membr_lipoprot_lipid_attach_CS"/>
</dbReference>
<feature type="chain" id="PRO_5045121756" description="DUF5105 domain-containing protein" evidence="3">
    <location>
        <begin position="21"/>
        <end position="183"/>
    </location>
</feature>
<evidence type="ECO:0008006" key="6">
    <source>
        <dbReference type="Google" id="ProtNLM"/>
    </source>
</evidence>
<feature type="coiled-coil region" evidence="2">
    <location>
        <begin position="33"/>
        <end position="63"/>
    </location>
</feature>
<keyword evidence="5" id="KW-1185">Reference proteome</keyword>
<dbReference type="Proteomes" id="UP000652153">
    <property type="component" value="Unassembled WGS sequence"/>
</dbReference>
<reference evidence="5" key="1">
    <citation type="journal article" date="2019" name="Int. J. Syst. Evol. Microbiol.">
        <title>The Global Catalogue of Microorganisms (GCM) 10K type strain sequencing project: providing services to taxonomists for standard genome sequencing and annotation.</title>
        <authorList>
            <consortium name="The Broad Institute Genomics Platform"/>
            <consortium name="The Broad Institute Genome Sequencing Center for Infectious Disease"/>
            <person name="Wu L."/>
            <person name="Ma J."/>
        </authorList>
    </citation>
    <scope>NUCLEOTIDE SEQUENCE [LARGE SCALE GENOMIC DNA]</scope>
    <source>
        <strain evidence="5">CGMCC 1.12770</strain>
    </source>
</reference>
<proteinExistence type="predicted"/>
<sequence length="183" mass="20455">MKKILFMLFLVVILSACSNGQDSTNSSNAQEPGNTDASKIEELQNENNSLKEQLENSKGATDETDLVNSLRETLNLTFKIISAMENKDYAYIESVSSSDVEVSQQNNSILLKNAESTSEVAFLKEISLEELEFRGYNQKDKDHFMLALAKVITTKGSEGNIELNFDFVRSNNDGWLFNGFTTN</sequence>
<dbReference type="PROSITE" id="PS51257">
    <property type="entry name" value="PROKAR_LIPOPROTEIN"/>
    <property type="match status" value="1"/>
</dbReference>
<evidence type="ECO:0000313" key="4">
    <source>
        <dbReference type="EMBL" id="GGH62567.1"/>
    </source>
</evidence>
<dbReference type="RefSeq" id="WP_188593530.1">
    <property type="nucleotide sequence ID" value="NZ_BMFU01000006.1"/>
</dbReference>
<evidence type="ECO:0000256" key="3">
    <source>
        <dbReference type="SAM" id="SignalP"/>
    </source>
</evidence>
<dbReference type="Pfam" id="PF08139">
    <property type="entry name" value="LPAM_1"/>
    <property type="match status" value="1"/>
</dbReference>
<evidence type="ECO:0000256" key="1">
    <source>
        <dbReference type="ARBA" id="ARBA00022729"/>
    </source>
</evidence>
<gene>
    <name evidence="4" type="ORF">GCM10008014_39140</name>
</gene>
<dbReference type="EMBL" id="BMFU01000006">
    <property type="protein sequence ID" value="GGH62567.1"/>
    <property type="molecule type" value="Genomic_DNA"/>
</dbReference>
<protein>
    <recommendedName>
        <fullName evidence="6">DUF5105 domain-containing protein</fullName>
    </recommendedName>
</protein>
<keyword evidence="2" id="KW-0175">Coiled coil</keyword>
<organism evidence="4 5">
    <name type="scientific">Paenibacillus silvae</name>
    <dbReference type="NCBI Taxonomy" id="1325358"/>
    <lineage>
        <taxon>Bacteria</taxon>
        <taxon>Bacillati</taxon>
        <taxon>Bacillota</taxon>
        <taxon>Bacilli</taxon>
        <taxon>Bacillales</taxon>
        <taxon>Paenibacillaceae</taxon>
        <taxon>Paenibacillus</taxon>
    </lineage>
</organism>
<evidence type="ECO:0000313" key="5">
    <source>
        <dbReference type="Proteomes" id="UP000652153"/>
    </source>
</evidence>
<comment type="caution">
    <text evidence="4">The sequence shown here is derived from an EMBL/GenBank/DDBJ whole genome shotgun (WGS) entry which is preliminary data.</text>
</comment>
<name>A0ABQ1ZGF4_9BACL</name>
<evidence type="ECO:0000256" key="2">
    <source>
        <dbReference type="SAM" id="Coils"/>
    </source>
</evidence>